<sequence length="88" mass="10261">MHHYRQVLVRIRHGDSDRELARCRYMGRRKLAALRELAEQRGWLKPDAPLPDDSEIAAALGSPRKGLVPTRFYWRLYAGNTRLLYAGR</sequence>
<accession>A0A0U4EFB7</accession>
<dbReference type="RefSeq" id="WP_052892654.1">
    <property type="nucleotide sequence ID" value="NZ_CP011568.3"/>
</dbReference>
<evidence type="ECO:0000313" key="2">
    <source>
        <dbReference type="Proteomes" id="UP000036700"/>
    </source>
</evidence>
<dbReference type="KEGG" id="ptx:ABW99_09120"/>
<gene>
    <name evidence="1" type="ORF">ABW99_09120</name>
</gene>
<organism evidence="1 2">
    <name type="scientific">Pandoraea thiooxydans</name>
    <dbReference type="NCBI Taxonomy" id="445709"/>
    <lineage>
        <taxon>Bacteria</taxon>
        <taxon>Pseudomonadati</taxon>
        <taxon>Pseudomonadota</taxon>
        <taxon>Betaproteobacteria</taxon>
        <taxon>Burkholderiales</taxon>
        <taxon>Burkholderiaceae</taxon>
        <taxon>Pandoraea</taxon>
    </lineage>
</organism>
<reference evidence="2" key="1">
    <citation type="submission" date="2015-06" db="EMBL/GenBank/DDBJ databases">
        <authorList>
            <person name="Hoefler B.C."/>
            <person name="Straight P.D."/>
        </authorList>
    </citation>
    <scope>NUCLEOTIDE SEQUENCE [LARGE SCALE GENOMIC DNA]</scope>
    <source>
        <strain evidence="2">DSM 25325</strain>
    </source>
</reference>
<keyword evidence="2" id="KW-1185">Reference proteome</keyword>
<proteinExistence type="predicted"/>
<dbReference type="AlphaFoldDB" id="A0A0U4EFB7"/>
<dbReference type="EMBL" id="CP011568">
    <property type="protein sequence ID" value="ALX34897.1"/>
    <property type="molecule type" value="Genomic_DNA"/>
</dbReference>
<protein>
    <submittedName>
        <fullName evidence="1">Uncharacterized protein</fullName>
    </submittedName>
</protein>
<dbReference type="Proteomes" id="UP000036700">
    <property type="component" value="Chromosome"/>
</dbReference>
<name>A0A0U4EFB7_9BURK</name>
<evidence type="ECO:0000313" key="1">
    <source>
        <dbReference type="EMBL" id="ALX34897.1"/>
    </source>
</evidence>